<dbReference type="EMBL" id="LM676388">
    <property type="protein sequence ID" value="CEP26071.1"/>
    <property type="molecule type" value="Genomic_DNA"/>
</dbReference>
<reference evidence="2" key="1">
    <citation type="submission" date="2014-08" db="EMBL/GenBank/DDBJ databases">
        <authorList>
            <person name="Falentin Helene"/>
        </authorList>
    </citation>
    <scope>NUCLEOTIDE SEQUENCE</scope>
</reference>
<name>A0A068VU39_PROFF</name>
<sequence>METAIKSCSTSACAFNHNGCTAFAVTIGGSDAKPTCRTFIELDARGGLSSANGKVGACQRLECTHNKDLMCTASSIEVGGSQADCLAYQAK</sequence>
<protein>
    <recommendedName>
        <fullName evidence="1">DUF1540 domain-containing protein</fullName>
    </recommendedName>
</protein>
<dbReference type="RefSeq" id="WP_013159946.1">
    <property type="nucleotide sequence ID" value="NZ_CP010341.1"/>
</dbReference>
<dbReference type="InterPro" id="IPR011437">
    <property type="entry name" value="DUF1540"/>
</dbReference>
<feature type="domain" description="DUF1540" evidence="1">
    <location>
        <begin position="58"/>
        <end position="81"/>
    </location>
</feature>
<dbReference type="PATRIC" id="fig|66712.6.peg.20"/>
<gene>
    <name evidence="2" type="ORF">PFCIRM138_03875</name>
</gene>
<dbReference type="AlphaFoldDB" id="A0A068VU39"/>
<dbReference type="Pfam" id="PF07561">
    <property type="entry name" value="DUF1540"/>
    <property type="match status" value="2"/>
</dbReference>
<feature type="domain" description="DUF1540" evidence="1">
    <location>
        <begin position="8"/>
        <end position="38"/>
    </location>
</feature>
<dbReference type="KEGG" id="pfre:RM25_0017"/>
<evidence type="ECO:0000313" key="2">
    <source>
        <dbReference type="EMBL" id="CEP26071.1"/>
    </source>
</evidence>
<proteinExistence type="predicted"/>
<accession>A0A068VU39</accession>
<organism evidence="2">
    <name type="scientific">Propionibacterium freudenreichii subsp. freudenreichii</name>
    <dbReference type="NCBI Taxonomy" id="66712"/>
    <lineage>
        <taxon>Bacteria</taxon>
        <taxon>Bacillati</taxon>
        <taxon>Actinomycetota</taxon>
        <taxon>Actinomycetes</taxon>
        <taxon>Propionibacteriales</taxon>
        <taxon>Propionibacteriaceae</taxon>
        <taxon>Propionibacterium</taxon>
    </lineage>
</organism>
<evidence type="ECO:0000259" key="1">
    <source>
        <dbReference type="Pfam" id="PF07561"/>
    </source>
</evidence>